<protein>
    <submittedName>
        <fullName evidence="2">Uncharacterized protein</fullName>
    </submittedName>
</protein>
<reference evidence="2 3" key="1">
    <citation type="submission" date="2024-01" db="EMBL/GenBank/DDBJ databases">
        <authorList>
            <person name="Allen C."/>
            <person name="Tagirdzhanova G."/>
        </authorList>
    </citation>
    <scope>NUCLEOTIDE SEQUENCE [LARGE SCALE GENOMIC DNA]</scope>
</reference>
<keyword evidence="3" id="KW-1185">Reference proteome</keyword>
<evidence type="ECO:0000256" key="1">
    <source>
        <dbReference type="SAM" id="MobiDB-lite"/>
    </source>
</evidence>
<feature type="region of interest" description="Disordered" evidence="1">
    <location>
        <begin position="206"/>
        <end position="234"/>
    </location>
</feature>
<gene>
    <name evidence="2" type="ORF">SCUCBS95973_003962</name>
</gene>
<evidence type="ECO:0000313" key="3">
    <source>
        <dbReference type="Proteomes" id="UP001642405"/>
    </source>
</evidence>
<dbReference type="Proteomes" id="UP001642405">
    <property type="component" value="Unassembled WGS sequence"/>
</dbReference>
<proteinExistence type="predicted"/>
<sequence>MVRGENRGFRGYLVQVQTKEGRVFRHRKLRMVLDKSHNQGVALQTHRLREPIVGPVVGDVKQVTPNTSGHNSLAEGLPSVVWRSYQLKDGIRRGERGMGSAPILEETTLDEFLGLAQDGPKLPGEAMGEVTGGRGVDIVDADDEQLARLYRLGILYDGPTRDPAALPSVEGPAGSAADSAYQADSLDTIRHAEPLYTVRHVAGKRRGMRTAASTSAAKPAPLEADSAGAGPSTGNEAVAEAEAFHSGDLPLFVFNGVWEDGEGQAIDGRALWNDLDEFEYVVLRDDDLASMAGSWVELDSVLGTEDGDEGGE</sequence>
<name>A0ABP0BK72_9PEZI</name>
<feature type="compositionally biased region" description="Low complexity" evidence="1">
    <location>
        <begin position="210"/>
        <end position="221"/>
    </location>
</feature>
<dbReference type="EMBL" id="CAWUHB010000018">
    <property type="protein sequence ID" value="CAK7219855.1"/>
    <property type="molecule type" value="Genomic_DNA"/>
</dbReference>
<evidence type="ECO:0000313" key="2">
    <source>
        <dbReference type="EMBL" id="CAK7219855.1"/>
    </source>
</evidence>
<comment type="caution">
    <text evidence="2">The sequence shown here is derived from an EMBL/GenBank/DDBJ whole genome shotgun (WGS) entry which is preliminary data.</text>
</comment>
<accession>A0ABP0BK72</accession>
<organism evidence="2 3">
    <name type="scientific">Sporothrix curviconia</name>
    <dbReference type="NCBI Taxonomy" id="1260050"/>
    <lineage>
        <taxon>Eukaryota</taxon>
        <taxon>Fungi</taxon>
        <taxon>Dikarya</taxon>
        <taxon>Ascomycota</taxon>
        <taxon>Pezizomycotina</taxon>
        <taxon>Sordariomycetes</taxon>
        <taxon>Sordariomycetidae</taxon>
        <taxon>Ophiostomatales</taxon>
        <taxon>Ophiostomataceae</taxon>
        <taxon>Sporothrix</taxon>
    </lineage>
</organism>